<name>A0AAV2AAH3_9ARAC</name>
<proteinExistence type="predicted"/>
<dbReference type="AlphaFoldDB" id="A0AAV2AAH3"/>
<dbReference type="Proteomes" id="UP001497382">
    <property type="component" value="Unassembled WGS sequence"/>
</dbReference>
<sequence length="55" mass="6652">MRKQITTCIHLFTVIIRHFGEFTFQRTKILFFYHISKQQKAVEFNHSLNEIHSVS</sequence>
<reference evidence="1 2" key="1">
    <citation type="submission" date="2024-04" db="EMBL/GenBank/DDBJ databases">
        <authorList>
            <person name="Rising A."/>
            <person name="Reimegard J."/>
            <person name="Sonavane S."/>
            <person name="Akerstrom W."/>
            <person name="Nylinder S."/>
            <person name="Hedman E."/>
            <person name="Kallberg Y."/>
        </authorList>
    </citation>
    <scope>NUCLEOTIDE SEQUENCE [LARGE SCALE GENOMIC DNA]</scope>
</reference>
<keyword evidence="2" id="KW-1185">Reference proteome</keyword>
<organism evidence="1 2">
    <name type="scientific">Larinioides sclopetarius</name>
    <dbReference type="NCBI Taxonomy" id="280406"/>
    <lineage>
        <taxon>Eukaryota</taxon>
        <taxon>Metazoa</taxon>
        <taxon>Ecdysozoa</taxon>
        <taxon>Arthropoda</taxon>
        <taxon>Chelicerata</taxon>
        <taxon>Arachnida</taxon>
        <taxon>Araneae</taxon>
        <taxon>Araneomorphae</taxon>
        <taxon>Entelegynae</taxon>
        <taxon>Araneoidea</taxon>
        <taxon>Araneidae</taxon>
        <taxon>Larinioides</taxon>
    </lineage>
</organism>
<comment type="caution">
    <text evidence="1">The sequence shown here is derived from an EMBL/GenBank/DDBJ whole genome shotgun (WGS) entry which is preliminary data.</text>
</comment>
<accession>A0AAV2AAH3</accession>
<protein>
    <submittedName>
        <fullName evidence="1">Uncharacterized protein</fullName>
    </submittedName>
</protein>
<dbReference type="EMBL" id="CAXIEN010000139">
    <property type="protein sequence ID" value="CAL1280996.1"/>
    <property type="molecule type" value="Genomic_DNA"/>
</dbReference>
<evidence type="ECO:0000313" key="2">
    <source>
        <dbReference type="Proteomes" id="UP001497382"/>
    </source>
</evidence>
<evidence type="ECO:0000313" key="1">
    <source>
        <dbReference type="EMBL" id="CAL1280996.1"/>
    </source>
</evidence>
<gene>
    <name evidence="1" type="ORF">LARSCL_LOCUS11302</name>
</gene>